<accession>A0A9D4C9Z7</accession>
<comment type="caution">
    <text evidence="2">The sequence shown here is derived from an EMBL/GenBank/DDBJ whole genome shotgun (WGS) entry which is preliminary data.</text>
</comment>
<dbReference type="AlphaFoldDB" id="A0A9D4C9Z7"/>
<feature type="compositionally biased region" description="Basic and acidic residues" evidence="1">
    <location>
        <begin position="89"/>
        <end position="103"/>
    </location>
</feature>
<organism evidence="2 3">
    <name type="scientific">Dreissena polymorpha</name>
    <name type="common">Zebra mussel</name>
    <name type="synonym">Mytilus polymorpha</name>
    <dbReference type="NCBI Taxonomy" id="45954"/>
    <lineage>
        <taxon>Eukaryota</taxon>
        <taxon>Metazoa</taxon>
        <taxon>Spiralia</taxon>
        <taxon>Lophotrochozoa</taxon>
        <taxon>Mollusca</taxon>
        <taxon>Bivalvia</taxon>
        <taxon>Autobranchia</taxon>
        <taxon>Heteroconchia</taxon>
        <taxon>Euheterodonta</taxon>
        <taxon>Imparidentia</taxon>
        <taxon>Neoheterodontei</taxon>
        <taxon>Myida</taxon>
        <taxon>Dreissenoidea</taxon>
        <taxon>Dreissenidae</taxon>
        <taxon>Dreissena</taxon>
    </lineage>
</organism>
<evidence type="ECO:0000313" key="2">
    <source>
        <dbReference type="EMBL" id="KAH3719776.1"/>
    </source>
</evidence>
<sequence>MSMDNFLLQDSKDSHIELRGLISLGTSGGRFVPSWVRGYPAEHAVACAGRLSGRYRRRRTQANRPDVREHGYRALVQRETDHGPPSGGDQHDEPRGTDKELGRRSGSQRG</sequence>
<reference evidence="2" key="1">
    <citation type="journal article" date="2019" name="bioRxiv">
        <title>The Genome of the Zebra Mussel, Dreissena polymorpha: A Resource for Invasive Species Research.</title>
        <authorList>
            <person name="McCartney M.A."/>
            <person name="Auch B."/>
            <person name="Kono T."/>
            <person name="Mallez S."/>
            <person name="Zhang Y."/>
            <person name="Obille A."/>
            <person name="Becker A."/>
            <person name="Abrahante J.E."/>
            <person name="Garbe J."/>
            <person name="Badalamenti J.P."/>
            <person name="Herman A."/>
            <person name="Mangelson H."/>
            <person name="Liachko I."/>
            <person name="Sullivan S."/>
            <person name="Sone E.D."/>
            <person name="Koren S."/>
            <person name="Silverstein K.A.T."/>
            <person name="Beckman K.B."/>
            <person name="Gohl D.M."/>
        </authorList>
    </citation>
    <scope>NUCLEOTIDE SEQUENCE</scope>
    <source>
        <strain evidence="2">Duluth1</strain>
        <tissue evidence="2">Whole animal</tissue>
    </source>
</reference>
<protein>
    <submittedName>
        <fullName evidence="2">Uncharacterized protein</fullName>
    </submittedName>
</protein>
<keyword evidence="3" id="KW-1185">Reference proteome</keyword>
<name>A0A9D4C9Z7_DREPO</name>
<evidence type="ECO:0000313" key="3">
    <source>
        <dbReference type="Proteomes" id="UP000828390"/>
    </source>
</evidence>
<reference evidence="2" key="2">
    <citation type="submission" date="2020-11" db="EMBL/GenBank/DDBJ databases">
        <authorList>
            <person name="McCartney M.A."/>
            <person name="Auch B."/>
            <person name="Kono T."/>
            <person name="Mallez S."/>
            <person name="Becker A."/>
            <person name="Gohl D.M."/>
            <person name="Silverstein K.A.T."/>
            <person name="Koren S."/>
            <person name="Bechman K.B."/>
            <person name="Herman A."/>
            <person name="Abrahante J.E."/>
            <person name="Garbe J."/>
        </authorList>
    </citation>
    <scope>NUCLEOTIDE SEQUENCE</scope>
    <source>
        <strain evidence="2">Duluth1</strain>
        <tissue evidence="2">Whole animal</tissue>
    </source>
</reference>
<proteinExistence type="predicted"/>
<feature type="region of interest" description="Disordered" evidence="1">
    <location>
        <begin position="56"/>
        <end position="110"/>
    </location>
</feature>
<feature type="compositionally biased region" description="Basic and acidic residues" evidence="1">
    <location>
        <begin position="65"/>
        <end position="82"/>
    </location>
</feature>
<evidence type="ECO:0000256" key="1">
    <source>
        <dbReference type="SAM" id="MobiDB-lite"/>
    </source>
</evidence>
<dbReference type="Proteomes" id="UP000828390">
    <property type="component" value="Unassembled WGS sequence"/>
</dbReference>
<dbReference type="EMBL" id="JAIWYP010000013">
    <property type="protein sequence ID" value="KAH3719776.1"/>
    <property type="molecule type" value="Genomic_DNA"/>
</dbReference>
<gene>
    <name evidence="2" type="ORF">DPMN_062649</name>
</gene>